<dbReference type="PROSITE" id="PS51999">
    <property type="entry name" value="ZF_GRF"/>
    <property type="match status" value="1"/>
</dbReference>
<keyword evidence="2 4" id="KW-0863">Zinc-finger</keyword>
<dbReference type="STRING" id="77586.A0A0D9XCL2"/>
<evidence type="ECO:0000313" key="6">
    <source>
        <dbReference type="EnsemblPlants" id="LPERR09G04220.1"/>
    </source>
</evidence>
<evidence type="ECO:0000259" key="5">
    <source>
        <dbReference type="PROSITE" id="PS51999"/>
    </source>
</evidence>
<dbReference type="Proteomes" id="UP000032180">
    <property type="component" value="Chromosome 9"/>
</dbReference>
<evidence type="ECO:0000256" key="1">
    <source>
        <dbReference type="ARBA" id="ARBA00022723"/>
    </source>
</evidence>
<sequence>MASPGSSASSAAARNIARRRKSRLPLILCPRCENKMVVELAATTEANRGHIFYTCTDHMKDGLGCNFWFWEEGYLRYLTRHGLIGDDEIEQPYAGLKQSVRQEQTNLAVGAICLK</sequence>
<dbReference type="HOGENOM" id="CLU_2268230_0_0_1"/>
<protein>
    <recommendedName>
        <fullName evidence="5">GRF-type domain-containing protein</fullName>
    </recommendedName>
</protein>
<dbReference type="InterPro" id="IPR010666">
    <property type="entry name" value="Znf_GRF"/>
</dbReference>
<keyword evidence="7" id="KW-1185">Reference proteome</keyword>
<dbReference type="PANTHER" id="PTHR33680:SF7">
    <property type="entry name" value="OS02G0474200 PROTEIN"/>
    <property type="match status" value="1"/>
</dbReference>
<reference evidence="7" key="2">
    <citation type="submission" date="2013-12" db="EMBL/GenBank/DDBJ databases">
        <authorList>
            <person name="Yu Y."/>
            <person name="Lee S."/>
            <person name="de Baynast K."/>
            <person name="Wissotski M."/>
            <person name="Liu L."/>
            <person name="Talag J."/>
            <person name="Goicoechea J."/>
            <person name="Angelova A."/>
            <person name="Jetty R."/>
            <person name="Kudrna D."/>
            <person name="Golser W."/>
            <person name="Rivera L."/>
            <person name="Zhang J."/>
            <person name="Wing R."/>
        </authorList>
    </citation>
    <scope>NUCLEOTIDE SEQUENCE</scope>
</reference>
<evidence type="ECO:0000256" key="3">
    <source>
        <dbReference type="ARBA" id="ARBA00022833"/>
    </source>
</evidence>
<dbReference type="AlphaFoldDB" id="A0A0D9XCL2"/>
<dbReference type="EnsemblPlants" id="LPERR09G04220.1">
    <property type="protein sequence ID" value="LPERR09G04220.1"/>
    <property type="gene ID" value="LPERR09G04220"/>
</dbReference>
<proteinExistence type="predicted"/>
<feature type="domain" description="GRF-type" evidence="5">
    <location>
        <begin position="29"/>
        <end position="74"/>
    </location>
</feature>
<reference evidence="6 7" key="1">
    <citation type="submission" date="2012-08" db="EMBL/GenBank/DDBJ databases">
        <title>Oryza genome evolution.</title>
        <authorList>
            <person name="Wing R.A."/>
        </authorList>
    </citation>
    <scope>NUCLEOTIDE SEQUENCE</scope>
</reference>
<name>A0A0D9XCL2_9ORYZ</name>
<organism evidence="6 7">
    <name type="scientific">Leersia perrieri</name>
    <dbReference type="NCBI Taxonomy" id="77586"/>
    <lineage>
        <taxon>Eukaryota</taxon>
        <taxon>Viridiplantae</taxon>
        <taxon>Streptophyta</taxon>
        <taxon>Embryophyta</taxon>
        <taxon>Tracheophyta</taxon>
        <taxon>Spermatophyta</taxon>
        <taxon>Magnoliopsida</taxon>
        <taxon>Liliopsida</taxon>
        <taxon>Poales</taxon>
        <taxon>Poaceae</taxon>
        <taxon>BOP clade</taxon>
        <taxon>Oryzoideae</taxon>
        <taxon>Oryzeae</taxon>
        <taxon>Oryzinae</taxon>
        <taxon>Leersia</taxon>
    </lineage>
</organism>
<dbReference type="Gramene" id="LPERR09G04220.1">
    <property type="protein sequence ID" value="LPERR09G04220.1"/>
    <property type="gene ID" value="LPERR09G04220"/>
</dbReference>
<keyword evidence="1" id="KW-0479">Metal-binding</keyword>
<evidence type="ECO:0000256" key="2">
    <source>
        <dbReference type="ARBA" id="ARBA00022771"/>
    </source>
</evidence>
<reference evidence="6" key="3">
    <citation type="submission" date="2015-04" db="UniProtKB">
        <authorList>
            <consortium name="EnsemblPlants"/>
        </authorList>
    </citation>
    <scope>IDENTIFICATION</scope>
</reference>
<dbReference type="PANTHER" id="PTHR33680">
    <property type="entry name" value="OS07G0190500 PROTEIN"/>
    <property type="match status" value="1"/>
</dbReference>
<keyword evidence="3" id="KW-0862">Zinc</keyword>
<evidence type="ECO:0000256" key="4">
    <source>
        <dbReference type="PROSITE-ProRule" id="PRU01343"/>
    </source>
</evidence>
<evidence type="ECO:0000313" key="7">
    <source>
        <dbReference type="Proteomes" id="UP000032180"/>
    </source>
</evidence>
<accession>A0A0D9XCL2</accession>
<dbReference type="GO" id="GO:0008270">
    <property type="term" value="F:zinc ion binding"/>
    <property type="evidence" value="ECO:0007669"/>
    <property type="project" value="UniProtKB-KW"/>
</dbReference>